<keyword evidence="2" id="KW-0813">Transport</keyword>
<keyword evidence="3" id="KW-1003">Cell membrane</keyword>
<dbReference type="InterPro" id="IPR003593">
    <property type="entry name" value="AAA+_ATPase"/>
</dbReference>
<evidence type="ECO:0000256" key="2">
    <source>
        <dbReference type="ARBA" id="ARBA00022448"/>
    </source>
</evidence>
<keyword evidence="4" id="KW-0547">Nucleotide-binding</keyword>
<dbReference type="InterPro" id="IPR008995">
    <property type="entry name" value="Mo/tungstate-bd_C_term_dom"/>
</dbReference>
<dbReference type="RefSeq" id="WP_378229078.1">
    <property type="nucleotide sequence ID" value="NZ_JBHSLL010000025.1"/>
</dbReference>
<feature type="domain" description="ABC transporter" evidence="8">
    <location>
        <begin position="4"/>
        <end position="236"/>
    </location>
</feature>
<gene>
    <name evidence="9" type="ORF">ACFPLB_09335</name>
</gene>
<dbReference type="PANTHER" id="PTHR43875:SF15">
    <property type="entry name" value="TREHALOSE IMPORT ATP-BINDING PROTEIN SUGC"/>
    <property type="match status" value="1"/>
</dbReference>
<dbReference type="InterPro" id="IPR012340">
    <property type="entry name" value="NA-bd_OB-fold"/>
</dbReference>
<accession>A0ABW0H0I7</accession>
<dbReference type="Pfam" id="PF17912">
    <property type="entry name" value="OB_MalK"/>
    <property type="match status" value="1"/>
</dbReference>
<dbReference type="PROSITE" id="PS50893">
    <property type="entry name" value="ABC_TRANSPORTER_2"/>
    <property type="match status" value="1"/>
</dbReference>
<dbReference type="Gene3D" id="2.40.50.100">
    <property type="match status" value="1"/>
</dbReference>
<comment type="caution">
    <text evidence="9">The sequence shown here is derived from an EMBL/GenBank/DDBJ whole genome shotgun (WGS) entry which is preliminary data.</text>
</comment>
<dbReference type="Gene3D" id="3.40.50.300">
    <property type="entry name" value="P-loop containing nucleotide triphosphate hydrolases"/>
    <property type="match status" value="1"/>
</dbReference>
<protein>
    <submittedName>
        <fullName evidence="9">ABC transporter ATP-binding protein</fullName>
    </submittedName>
</protein>
<dbReference type="InterPro" id="IPR040582">
    <property type="entry name" value="OB_MalK-like"/>
</dbReference>
<evidence type="ECO:0000256" key="7">
    <source>
        <dbReference type="ARBA" id="ARBA00023136"/>
    </source>
</evidence>
<reference evidence="10" key="1">
    <citation type="journal article" date="2019" name="Int. J. Syst. Evol. Microbiol.">
        <title>The Global Catalogue of Microorganisms (GCM) 10K type strain sequencing project: providing services to taxonomists for standard genome sequencing and annotation.</title>
        <authorList>
            <consortium name="The Broad Institute Genomics Platform"/>
            <consortium name="The Broad Institute Genome Sequencing Center for Infectious Disease"/>
            <person name="Wu L."/>
            <person name="Ma J."/>
        </authorList>
    </citation>
    <scope>NUCLEOTIDE SEQUENCE [LARGE SCALE GENOMIC DNA]</scope>
    <source>
        <strain evidence="10">CGMCC 4.1415</strain>
    </source>
</reference>
<keyword evidence="10" id="KW-1185">Reference proteome</keyword>
<dbReference type="Proteomes" id="UP001596016">
    <property type="component" value="Unassembled WGS sequence"/>
</dbReference>
<dbReference type="SUPFAM" id="SSF50331">
    <property type="entry name" value="MOP-like"/>
    <property type="match status" value="1"/>
</dbReference>
<proteinExistence type="inferred from homology"/>
<organism evidence="9 10">
    <name type="scientific">Aquamicrobium segne</name>
    <dbReference type="NCBI Taxonomy" id="469547"/>
    <lineage>
        <taxon>Bacteria</taxon>
        <taxon>Pseudomonadati</taxon>
        <taxon>Pseudomonadota</taxon>
        <taxon>Alphaproteobacteria</taxon>
        <taxon>Hyphomicrobiales</taxon>
        <taxon>Phyllobacteriaceae</taxon>
        <taxon>Aquamicrobium</taxon>
    </lineage>
</organism>
<dbReference type="PANTHER" id="PTHR43875">
    <property type="entry name" value="MALTODEXTRIN IMPORT ATP-BINDING PROTEIN MSMX"/>
    <property type="match status" value="1"/>
</dbReference>
<dbReference type="SUPFAM" id="SSF52540">
    <property type="entry name" value="P-loop containing nucleoside triphosphate hydrolases"/>
    <property type="match status" value="1"/>
</dbReference>
<comment type="similarity">
    <text evidence="1">Belongs to the ABC transporter superfamily.</text>
</comment>
<evidence type="ECO:0000256" key="1">
    <source>
        <dbReference type="ARBA" id="ARBA00005417"/>
    </source>
</evidence>
<dbReference type="InterPro" id="IPR003439">
    <property type="entry name" value="ABC_transporter-like_ATP-bd"/>
</dbReference>
<evidence type="ECO:0000256" key="4">
    <source>
        <dbReference type="ARBA" id="ARBA00022741"/>
    </source>
</evidence>
<dbReference type="SMART" id="SM00382">
    <property type="entry name" value="AAA"/>
    <property type="match status" value="1"/>
</dbReference>
<sequence length="371" mass="40311">MAVVEFQKVSKQYVAGQMPAVDSLDLSCNEGEMLALLGPSGCGKSSTLKMAAGLEDLTSGEIFFDGRPISALPPAQRNVAMVFEDYCLYPNLSVEDNIGFPLTVQRVAADELDRRVSEITAMLGLEAIRKQSVRDLSGGAQQRVSIGRALIREPDLVLFDEPLSHLDGDQRVYLRSEISRLQKSRGLTSILVTHDQNEATAMADRIAILDGGKLQQVATPRELYLRPANIFVANFIGEPPMNLLEARIEDGKTIDIGVPGLALTLSSQRSKVVESRRSGGLVVGVRPEHVSVLPANSHDANAWLSYREPRGDVDVLTLTIEGPVPLKLVAEIDGPSSYRVNDRLRVDILADHVHLFDPESQANLEAAGGVQ</sequence>
<dbReference type="GO" id="GO:0005524">
    <property type="term" value="F:ATP binding"/>
    <property type="evidence" value="ECO:0007669"/>
    <property type="project" value="UniProtKB-KW"/>
</dbReference>
<name>A0ABW0H0I7_9HYPH</name>
<evidence type="ECO:0000259" key="8">
    <source>
        <dbReference type="PROSITE" id="PS50893"/>
    </source>
</evidence>
<evidence type="ECO:0000256" key="5">
    <source>
        <dbReference type="ARBA" id="ARBA00022840"/>
    </source>
</evidence>
<dbReference type="EMBL" id="JBHSLL010000025">
    <property type="protein sequence ID" value="MFC5386168.1"/>
    <property type="molecule type" value="Genomic_DNA"/>
</dbReference>
<keyword evidence="7" id="KW-0472">Membrane</keyword>
<keyword evidence="6" id="KW-1278">Translocase</keyword>
<evidence type="ECO:0000256" key="6">
    <source>
        <dbReference type="ARBA" id="ARBA00022967"/>
    </source>
</evidence>
<dbReference type="InterPro" id="IPR047641">
    <property type="entry name" value="ABC_transpr_MalK/UgpC-like"/>
</dbReference>
<keyword evidence="5 9" id="KW-0067">ATP-binding</keyword>
<evidence type="ECO:0000313" key="10">
    <source>
        <dbReference type="Proteomes" id="UP001596016"/>
    </source>
</evidence>
<dbReference type="InterPro" id="IPR027417">
    <property type="entry name" value="P-loop_NTPase"/>
</dbReference>
<evidence type="ECO:0000313" key="9">
    <source>
        <dbReference type="EMBL" id="MFC5386168.1"/>
    </source>
</evidence>
<evidence type="ECO:0000256" key="3">
    <source>
        <dbReference type="ARBA" id="ARBA00022475"/>
    </source>
</evidence>
<dbReference type="Gene3D" id="2.40.50.140">
    <property type="entry name" value="Nucleic acid-binding proteins"/>
    <property type="match status" value="1"/>
</dbReference>
<dbReference type="Pfam" id="PF00005">
    <property type="entry name" value="ABC_tran"/>
    <property type="match status" value="1"/>
</dbReference>